<name>A0AB34JQR7_PRYPA</name>
<dbReference type="AlphaFoldDB" id="A0AB34JQR7"/>
<dbReference type="Gene3D" id="3.50.50.60">
    <property type="entry name" value="FAD/NAD(P)-binding domain"/>
    <property type="match status" value="2"/>
</dbReference>
<dbReference type="Pfam" id="PF01593">
    <property type="entry name" value="Amino_oxidase"/>
    <property type="match status" value="1"/>
</dbReference>
<feature type="domain" description="Amine oxidase" evidence="1">
    <location>
        <begin position="274"/>
        <end position="611"/>
    </location>
</feature>
<dbReference type="InterPro" id="IPR036188">
    <property type="entry name" value="FAD/NAD-bd_sf"/>
</dbReference>
<evidence type="ECO:0000259" key="1">
    <source>
        <dbReference type="Pfam" id="PF01593"/>
    </source>
</evidence>
<dbReference type="Gene3D" id="3.90.660.50">
    <property type="match status" value="1"/>
</dbReference>
<evidence type="ECO:0000313" key="2">
    <source>
        <dbReference type="EMBL" id="KAL1524369.1"/>
    </source>
</evidence>
<dbReference type="Proteomes" id="UP001515480">
    <property type="component" value="Unassembled WGS sequence"/>
</dbReference>
<dbReference type="Pfam" id="PF13450">
    <property type="entry name" value="NAD_binding_8"/>
    <property type="match status" value="1"/>
</dbReference>
<reference evidence="2 3" key="1">
    <citation type="journal article" date="2024" name="Science">
        <title>Giant polyketide synthase enzymes in the biosynthesis of giant marine polyether toxins.</title>
        <authorList>
            <person name="Fallon T.R."/>
            <person name="Shende V.V."/>
            <person name="Wierzbicki I.H."/>
            <person name="Pendleton A.L."/>
            <person name="Watervoot N.F."/>
            <person name="Auber R.P."/>
            <person name="Gonzalez D.J."/>
            <person name="Wisecaver J.H."/>
            <person name="Moore B.S."/>
        </authorList>
    </citation>
    <scope>NUCLEOTIDE SEQUENCE [LARGE SCALE GENOMIC DNA]</scope>
    <source>
        <strain evidence="2 3">12B1</strain>
    </source>
</reference>
<proteinExistence type="predicted"/>
<comment type="caution">
    <text evidence="2">The sequence shown here is derived from an EMBL/GenBank/DDBJ whole genome shotgun (WGS) entry which is preliminary data.</text>
</comment>
<organism evidence="2 3">
    <name type="scientific">Prymnesium parvum</name>
    <name type="common">Toxic golden alga</name>
    <dbReference type="NCBI Taxonomy" id="97485"/>
    <lineage>
        <taxon>Eukaryota</taxon>
        <taxon>Haptista</taxon>
        <taxon>Haptophyta</taxon>
        <taxon>Prymnesiophyceae</taxon>
        <taxon>Prymnesiales</taxon>
        <taxon>Prymnesiaceae</taxon>
        <taxon>Prymnesium</taxon>
    </lineage>
</organism>
<dbReference type="SUPFAM" id="SSF51905">
    <property type="entry name" value="FAD/NAD(P)-binding domain"/>
    <property type="match status" value="1"/>
</dbReference>
<dbReference type="InterPro" id="IPR002937">
    <property type="entry name" value="Amino_oxidase"/>
</dbReference>
<dbReference type="GO" id="GO:0016116">
    <property type="term" value="P:carotenoid metabolic process"/>
    <property type="evidence" value="ECO:0007669"/>
    <property type="project" value="InterPro"/>
</dbReference>
<evidence type="ECO:0000313" key="3">
    <source>
        <dbReference type="Proteomes" id="UP001515480"/>
    </source>
</evidence>
<dbReference type="PANTHER" id="PTHR46313:SF3">
    <property type="entry name" value="PROLYCOPENE ISOMERASE, CHLOROPLASTIC"/>
    <property type="match status" value="1"/>
</dbReference>
<protein>
    <recommendedName>
        <fullName evidence="1">Amine oxidase domain-containing protein</fullName>
    </recommendedName>
</protein>
<accession>A0AB34JQR7</accession>
<dbReference type="PANTHER" id="PTHR46313">
    <property type="match status" value="1"/>
</dbReference>
<dbReference type="InterPro" id="IPR045892">
    <property type="entry name" value="CrtISO-like"/>
</dbReference>
<gene>
    <name evidence="2" type="ORF">AB1Y20_019266</name>
</gene>
<dbReference type="EMBL" id="JBGBPQ010000005">
    <property type="protein sequence ID" value="KAL1524369.1"/>
    <property type="molecule type" value="Genomic_DNA"/>
</dbReference>
<sequence>MVAAPLLLVSIGLPLPPRPTASPTLYLLAPPPPLPPHAAPRLRAASLRPRALARLSVESEGAWEAEARVEAARAEAARTESAWAEVARPDGWDEEFDVVVVGGGVGGLCSAALLAACDLSVLVCEAHGAAGGAAHEWRAAGFRFESGPSLYAGLSPSRSPNPLKHVFQIIGEEPEWITYDRWGTYLPEGSFAAAVGADDFLSKLQLYGGEDAAEQWARLMARVKPLGDAIFGLPAAAARMDAGALLTLGRYAPALCRVLLAGGAALQQPFRRLLDEERIDDRFICQWLDMICFLLQGATTEQAPTTLMAYMLSDFYRNASERLFQHLCMLPCVCLDFPRGGTRAIVDALVRGVTKHKGCEVRLNARVEQLVVRGGRAAGVRCGGAAIRARRAVISNADLWSTTRLLHGAAAAPFARDLRRRQATVERCASFLHLHVGIDAAGLPDAPSEAFPAQWATLDDWAAGVDAPRNLVLVSVASLLDPSLAPAGCHVVHAYVPATEPYEAWEGLDRRSEEYRAAKAEAAEVLWRAIERQIPDVRARAKVSFVGSPLTHERFLNRDRGTYGAFVKAGSGQLPMGKTALPGLFCVGDSTFPGIGMPAVAASGLLAANSVVSVWDHWRMLDKIRL</sequence>
<dbReference type="GO" id="GO:0016491">
    <property type="term" value="F:oxidoreductase activity"/>
    <property type="evidence" value="ECO:0007669"/>
    <property type="project" value="InterPro"/>
</dbReference>
<keyword evidence="3" id="KW-1185">Reference proteome</keyword>